<dbReference type="Proteomes" id="UP000054783">
    <property type="component" value="Unassembled WGS sequence"/>
</dbReference>
<keyword evidence="1" id="KW-0472">Membrane</keyword>
<evidence type="ECO:0000256" key="1">
    <source>
        <dbReference type="SAM" id="Phobius"/>
    </source>
</evidence>
<accession>A0A0V1ADJ4</accession>
<protein>
    <submittedName>
        <fullName evidence="2">Uncharacterized protein</fullName>
    </submittedName>
</protein>
<gene>
    <name evidence="2" type="ORF">T12_13215</name>
</gene>
<keyword evidence="3" id="KW-1185">Reference proteome</keyword>
<name>A0A0V1ADJ4_9BILA</name>
<dbReference type="AlphaFoldDB" id="A0A0V1ADJ4"/>
<dbReference type="EMBL" id="JYDQ01000006">
    <property type="protein sequence ID" value="KRY22898.1"/>
    <property type="molecule type" value="Genomic_DNA"/>
</dbReference>
<evidence type="ECO:0000313" key="3">
    <source>
        <dbReference type="Proteomes" id="UP000054783"/>
    </source>
</evidence>
<comment type="caution">
    <text evidence="2">The sequence shown here is derived from an EMBL/GenBank/DDBJ whole genome shotgun (WGS) entry which is preliminary data.</text>
</comment>
<keyword evidence="1" id="KW-0812">Transmembrane</keyword>
<feature type="transmembrane region" description="Helical" evidence="1">
    <location>
        <begin position="39"/>
        <end position="57"/>
    </location>
</feature>
<organism evidence="2 3">
    <name type="scientific">Trichinella patagoniensis</name>
    <dbReference type="NCBI Taxonomy" id="990121"/>
    <lineage>
        <taxon>Eukaryota</taxon>
        <taxon>Metazoa</taxon>
        <taxon>Ecdysozoa</taxon>
        <taxon>Nematoda</taxon>
        <taxon>Enoplea</taxon>
        <taxon>Dorylaimia</taxon>
        <taxon>Trichinellida</taxon>
        <taxon>Trichinellidae</taxon>
        <taxon>Trichinella</taxon>
    </lineage>
</organism>
<proteinExistence type="predicted"/>
<sequence>MGKNYLGQNPHRDAFQLVQIVWWKLAEREVCVARSGNAVLVYGRVYFLFFLFNFFVLQSKDGRLLQLSTSTAALFFINSVSHEFDGFNK</sequence>
<keyword evidence="1" id="KW-1133">Transmembrane helix</keyword>
<evidence type="ECO:0000313" key="2">
    <source>
        <dbReference type="EMBL" id="KRY22898.1"/>
    </source>
</evidence>
<reference evidence="2 3" key="1">
    <citation type="submission" date="2015-01" db="EMBL/GenBank/DDBJ databases">
        <title>Evolution of Trichinella species and genotypes.</title>
        <authorList>
            <person name="Korhonen P.K."/>
            <person name="Edoardo P."/>
            <person name="Giuseppe L.R."/>
            <person name="Gasser R.B."/>
        </authorList>
    </citation>
    <scope>NUCLEOTIDE SEQUENCE [LARGE SCALE GENOMIC DNA]</scope>
    <source>
        <strain evidence="2">ISS2496</strain>
    </source>
</reference>